<evidence type="ECO:0000256" key="1">
    <source>
        <dbReference type="ARBA" id="ARBA00022723"/>
    </source>
</evidence>
<feature type="compositionally biased region" description="Low complexity" evidence="3">
    <location>
        <begin position="148"/>
        <end position="159"/>
    </location>
</feature>
<dbReference type="PANTHER" id="PTHR47659:SF7">
    <property type="entry name" value="FUNGAL TRANSCRIPTIONAL REGULATORY PROTEIN, N-TERMINAL DOMAIN-CONTAINING PROTEIN"/>
    <property type="match status" value="1"/>
</dbReference>
<dbReference type="GO" id="GO:0008270">
    <property type="term" value="F:zinc ion binding"/>
    <property type="evidence" value="ECO:0007669"/>
    <property type="project" value="InterPro"/>
</dbReference>
<evidence type="ECO:0000313" key="5">
    <source>
        <dbReference type="EMBL" id="OBZ81374.1"/>
    </source>
</evidence>
<comment type="caution">
    <text evidence="5">The sequence shown here is derived from an EMBL/GenBank/DDBJ whole genome shotgun (WGS) entry which is preliminary data.</text>
</comment>
<keyword evidence="2" id="KW-0539">Nucleus</keyword>
<evidence type="ECO:0000259" key="4">
    <source>
        <dbReference type="PROSITE" id="PS50048"/>
    </source>
</evidence>
<dbReference type="PANTHER" id="PTHR47659">
    <property type="entry name" value="ZN(II)2CYS6 TRANSCRIPTION FACTOR (EUROFUNG)-RELATED"/>
    <property type="match status" value="1"/>
</dbReference>
<organism evidence="5 7">
    <name type="scientific">Choanephora cucurbitarum</name>
    <dbReference type="NCBI Taxonomy" id="101091"/>
    <lineage>
        <taxon>Eukaryota</taxon>
        <taxon>Fungi</taxon>
        <taxon>Fungi incertae sedis</taxon>
        <taxon>Mucoromycota</taxon>
        <taxon>Mucoromycotina</taxon>
        <taxon>Mucoromycetes</taxon>
        <taxon>Mucorales</taxon>
        <taxon>Mucorineae</taxon>
        <taxon>Choanephoraceae</taxon>
        <taxon>Choanephoroideae</taxon>
        <taxon>Choanephora</taxon>
    </lineage>
</organism>
<dbReference type="EMBL" id="LUGH01000247">
    <property type="protein sequence ID" value="OBZ87101.1"/>
    <property type="molecule type" value="Genomic_DNA"/>
</dbReference>
<feature type="compositionally biased region" description="Basic and acidic residues" evidence="3">
    <location>
        <begin position="357"/>
        <end position="366"/>
    </location>
</feature>
<feature type="domain" description="Zn(2)-C6 fungal-type" evidence="4">
    <location>
        <begin position="93"/>
        <end position="124"/>
    </location>
</feature>
<dbReference type="InterPro" id="IPR036864">
    <property type="entry name" value="Zn2-C6_fun-type_DNA-bd_sf"/>
</dbReference>
<dbReference type="Proteomes" id="UP000093000">
    <property type="component" value="Unassembled WGS sequence"/>
</dbReference>
<feature type="region of interest" description="Disordered" evidence="3">
    <location>
        <begin position="397"/>
        <end position="443"/>
    </location>
</feature>
<gene>
    <name evidence="6" type="ORF">A0J61_04846</name>
    <name evidence="5" type="ORF">A0J61_10577</name>
</gene>
<evidence type="ECO:0000256" key="3">
    <source>
        <dbReference type="SAM" id="MobiDB-lite"/>
    </source>
</evidence>
<feature type="compositionally biased region" description="Low complexity" evidence="3">
    <location>
        <begin position="414"/>
        <end position="425"/>
    </location>
</feature>
<feature type="compositionally biased region" description="Basic residues" evidence="3">
    <location>
        <begin position="129"/>
        <end position="143"/>
    </location>
</feature>
<feature type="region of interest" description="Disordered" evidence="3">
    <location>
        <begin position="327"/>
        <end position="370"/>
    </location>
</feature>
<dbReference type="InterPro" id="IPR001138">
    <property type="entry name" value="Zn2Cys6_DnaBD"/>
</dbReference>
<keyword evidence="7" id="KW-1185">Reference proteome</keyword>
<dbReference type="GO" id="GO:0000981">
    <property type="term" value="F:DNA-binding transcription factor activity, RNA polymerase II-specific"/>
    <property type="evidence" value="ECO:0007669"/>
    <property type="project" value="InterPro"/>
</dbReference>
<reference evidence="5 7" key="1">
    <citation type="submission" date="2016-03" db="EMBL/GenBank/DDBJ databases">
        <title>Choanephora cucurbitarum.</title>
        <authorList>
            <person name="Min B."/>
            <person name="Park H."/>
            <person name="Park J.-H."/>
            <person name="Shin H.-D."/>
            <person name="Choi I.-G."/>
        </authorList>
    </citation>
    <scope>NUCLEOTIDE SEQUENCE [LARGE SCALE GENOMIC DNA]</scope>
    <source>
        <strain evidence="5 7">KUS-F28377</strain>
    </source>
</reference>
<sequence length="443" mass="47712">MQQYTPYFAGYEAAAAAAAAAAQNPQQQPQDQQQAQPALALGGQNLAIYAPMQPLPVLGGKPGDPQHAQVMTGTSTMDLGAHGKPKRKQVKNACVNCQKACKKCDIGRPCQRCIKYGLTDTCVNSVRKERKKGIKRGPYKKRNKNELGGESATSSGASTPNMASPVTNTNIYAQNNNVRPNTMPMHYQPFGQGHYDTYGYVNNNQIMPQAYMMPTGLSQMYPTNPPVLSYQAAMSIISPQQSQPHQPQQPGVANANYRPQEQDSNNMNSNAATPTNVTPTNSTPTATTNAASPNQGVVGTPDIKTEGDEDDEGSKLNILSQLCSAVLDSNPPKQEPHEQVVKAEDVHQNTPPPTRPHSRETSHDNKNTNNVVPLAHLTGANLDTDSTRIYAQLNHSAADISQKDDNNTPVYGTPGSSPADSPAPSMQVKPQVWNTTTTTEQTQ</sequence>
<feature type="region of interest" description="Disordered" evidence="3">
    <location>
        <begin position="129"/>
        <end position="167"/>
    </location>
</feature>
<dbReference type="InterPro" id="IPR050335">
    <property type="entry name" value="ERT1_acuK_gluconeogen_tf"/>
</dbReference>
<feature type="compositionally biased region" description="Low complexity" evidence="3">
    <location>
        <begin position="268"/>
        <end position="294"/>
    </location>
</feature>
<proteinExistence type="predicted"/>
<evidence type="ECO:0000256" key="2">
    <source>
        <dbReference type="ARBA" id="ARBA00023242"/>
    </source>
</evidence>
<name>A0A1C7N1Z1_9FUNG</name>
<dbReference type="EMBL" id="LUGH01001244">
    <property type="protein sequence ID" value="OBZ81374.1"/>
    <property type="molecule type" value="Genomic_DNA"/>
</dbReference>
<feature type="compositionally biased region" description="Low complexity" evidence="3">
    <location>
        <begin position="238"/>
        <end position="250"/>
    </location>
</feature>
<evidence type="ECO:0000313" key="7">
    <source>
        <dbReference type="Proteomes" id="UP000093000"/>
    </source>
</evidence>
<dbReference type="SMART" id="SM00066">
    <property type="entry name" value="GAL4"/>
    <property type="match status" value="1"/>
</dbReference>
<dbReference type="OrthoDB" id="5575144at2759"/>
<dbReference type="PROSITE" id="PS50048">
    <property type="entry name" value="ZN2_CY6_FUNGAL_2"/>
    <property type="match status" value="1"/>
</dbReference>
<evidence type="ECO:0000313" key="6">
    <source>
        <dbReference type="EMBL" id="OBZ87101.1"/>
    </source>
</evidence>
<feature type="compositionally biased region" description="Basic and acidic residues" evidence="3">
    <location>
        <begin position="334"/>
        <end position="347"/>
    </location>
</feature>
<accession>A0A1C7N1Z1</accession>
<protein>
    <recommendedName>
        <fullName evidence="4">Zn(2)-C6 fungal-type domain-containing protein</fullName>
    </recommendedName>
</protein>
<dbReference type="STRING" id="101091.A0A1C7N1Z1"/>
<dbReference type="CDD" id="cd00067">
    <property type="entry name" value="GAL4"/>
    <property type="match status" value="1"/>
</dbReference>
<dbReference type="InParanoid" id="A0A1C7N1Z1"/>
<feature type="region of interest" description="Disordered" evidence="3">
    <location>
        <begin position="238"/>
        <end position="313"/>
    </location>
</feature>
<feature type="compositionally biased region" description="Polar residues" evidence="3">
    <location>
        <begin position="257"/>
        <end position="267"/>
    </location>
</feature>
<keyword evidence="1" id="KW-0479">Metal-binding</keyword>
<dbReference type="Pfam" id="PF00172">
    <property type="entry name" value="Zn_clus"/>
    <property type="match status" value="1"/>
</dbReference>
<dbReference type="AlphaFoldDB" id="A0A1C7N1Z1"/>
<dbReference type="SUPFAM" id="SSF57701">
    <property type="entry name" value="Zn2/Cys6 DNA-binding domain"/>
    <property type="match status" value="1"/>
</dbReference>